<reference evidence="3" key="1">
    <citation type="submission" date="2022-11" db="UniProtKB">
        <authorList>
            <consortium name="WormBaseParasite"/>
        </authorList>
    </citation>
    <scope>IDENTIFICATION</scope>
</reference>
<accession>A0A914PVH8</accession>
<keyword evidence="1" id="KW-1133">Transmembrane helix</keyword>
<sequence length="151" mass="17714">MTPNTDKYEEVVACIEFDLNRTNKHEVLQLLRREAEKCDGCHNSAIWNILASLTCDSTEFDWHIDDFINDKLQEAQMNDLKRIDEMYLDSDDEDKETSVKKYIIYFCVAGAAFAIGYWIGKKHFKPPPAPQYPSYLDIHPYVNVLKKLWIF</sequence>
<keyword evidence="1" id="KW-0472">Membrane</keyword>
<keyword evidence="1" id="KW-0812">Transmembrane</keyword>
<dbReference type="Proteomes" id="UP000887578">
    <property type="component" value="Unplaced"/>
</dbReference>
<evidence type="ECO:0000256" key="1">
    <source>
        <dbReference type="SAM" id="Phobius"/>
    </source>
</evidence>
<name>A0A914PVH8_9BILA</name>
<feature type="transmembrane region" description="Helical" evidence="1">
    <location>
        <begin position="102"/>
        <end position="120"/>
    </location>
</feature>
<evidence type="ECO:0000313" key="2">
    <source>
        <dbReference type="Proteomes" id="UP000887578"/>
    </source>
</evidence>
<evidence type="ECO:0000313" key="3">
    <source>
        <dbReference type="WBParaSite" id="PDA_v2.g22292.t1"/>
    </source>
</evidence>
<protein>
    <submittedName>
        <fullName evidence="3">Uncharacterized protein</fullName>
    </submittedName>
</protein>
<organism evidence="2 3">
    <name type="scientific">Panagrolaimus davidi</name>
    <dbReference type="NCBI Taxonomy" id="227884"/>
    <lineage>
        <taxon>Eukaryota</taxon>
        <taxon>Metazoa</taxon>
        <taxon>Ecdysozoa</taxon>
        <taxon>Nematoda</taxon>
        <taxon>Chromadorea</taxon>
        <taxon>Rhabditida</taxon>
        <taxon>Tylenchina</taxon>
        <taxon>Panagrolaimomorpha</taxon>
        <taxon>Panagrolaimoidea</taxon>
        <taxon>Panagrolaimidae</taxon>
        <taxon>Panagrolaimus</taxon>
    </lineage>
</organism>
<dbReference type="AlphaFoldDB" id="A0A914PVH8"/>
<dbReference type="WBParaSite" id="PDA_v2.g22292.t1">
    <property type="protein sequence ID" value="PDA_v2.g22292.t1"/>
    <property type="gene ID" value="PDA_v2.g22292"/>
</dbReference>
<proteinExistence type="predicted"/>
<keyword evidence="2" id="KW-1185">Reference proteome</keyword>